<accession>A0ABT5IDC1</accession>
<reference evidence="2 3" key="1">
    <citation type="submission" date="2023-01" db="EMBL/GenBank/DDBJ databases">
        <title>Novel species of the genus Asticcacaulis isolated from rivers.</title>
        <authorList>
            <person name="Lu H."/>
        </authorList>
    </citation>
    <scope>NUCLEOTIDE SEQUENCE [LARGE SCALE GENOMIC DNA]</scope>
    <source>
        <strain evidence="2 3">DXS10W</strain>
    </source>
</reference>
<dbReference type="InterPro" id="IPR003779">
    <property type="entry name" value="CMD-like"/>
</dbReference>
<name>A0ABT5IDC1_9CAUL</name>
<dbReference type="PANTHER" id="PTHR35446">
    <property type="entry name" value="SI:CH211-175M2.5"/>
    <property type="match status" value="1"/>
</dbReference>
<protein>
    <submittedName>
        <fullName evidence="2">Carboxymuconolactone decarboxylase family protein</fullName>
    </submittedName>
</protein>
<feature type="domain" description="Carboxymuconolactone decarboxylase-like" evidence="1">
    <location>
        <begin position="41"/>
        <end position="119"/>
    </location>
</feature>
<keyword evidence="3" id="KW-1185">Reference proteome</keyword>
<dbReference type="Gene3D" id="1.20.1290.10">
    <property type="entry name" value="AhpD-like"/>
    <property type="match status" value="1"/>
</dbReference>
<gene>
    <name evidence="2" type="ORF">PQU94_07805</name>
</gene>
<comment type="caution">
    <text evidence="2">The sequence shown here is derived from an EMBL/GenBank/DDBJ whole genome shotgun (WGS) entry which is preliminary data.</text>
</comment>
<dbReference type="SUPFAM" id="SSF69118">
    <property type="entry name" value="AhpD-like"/>
    <property type="match status" value="1"/>
</dbReference>
<proteinExistence type="predicted"/>
<dbReference type="EMBL" id="JAQQKW010000004">
    <property type="protein sequence ID" value="MDC7694186.1"/>
    <property type="molecule type" value="Genomic_DNA"/>
</dbReference>
<organism evidence="2 3">
    <name type="scientific">Asticcacaulis currens</name>
    <dbReference type="NCBI Taxonomy" id="2984210"/>
    <lineage>
        <taxon>Bacteria</taxon>
        <taxon>Pseudomonadati</taxon>
        <taxon>Pseudomonadota</taxon>
        <taxon>Alphaproteobacteria</taxon>
        <taxon>Caulobacterales</taxon>
        <taxon>Caulobacteraceae</taxon>
        <taxon>Asticcacaulis</taxon>
    </lineage>
</organism>
<dbReference type="Pfam" id="PF02627">
    <property type="entry name" value="CMD"/>
    <property type="match status" value="1"/>
</dbReference>
<dbReference type="Proteomes" id="UP001216595">
    <property type="component" value="Unassembled WGS sequence"/>
</dbReference>
<sequence>MTLFTVHSIDSAPAGSKARLEAVHKAWGFTPKLQGTLAESPLALSAYDGLFTAVAAETTFSPAELQLVYLTVSVLHACEYCTMGHTWLARNAHLDEGVIQALRNRAPVTDARLQALRLFTETVVRERGFAGDAAVDAFLAAGFTKAQVLEVVTIIAVKTISNYTNHLTHTPKEGFMSDPALAWTA</sequence>
<dbReference type="PANTHER" id="PTHR35446:SF3">
    <property type="entry name" value="CMD DOMAIN-CONTAINING PROTEIN"/>
    <property type="match status" value="1"/>
</dbReference>
<evidence type="ECO:0000259" key="1">
    <source>
        <dbReference type="Pfam" id="PF02627"/>
    </source>
</evidence>
<dbReference type="RefSeq" id="WP_272740908.1">
    <property type="nucleotide sequence ID" value="NZ_JAQQKW010000004.1"/>
</dbReference>
<evidence type="ECO:0000313" key="2">
    <source>
        <dbReference type="EMBL" id="MDC7694186.1"/>
    </source>
</evidence>
<evidence type="ECO:0000313" key="3">
    <source>
        <dbReference type="Proteomes" id="UP001216595"/>
    </source>
</evidence>
<dbReference type="InterPro" id="IPR029032">
    <property type="entry name" value="AhpD-like"/>
</dbReference>